<feature type="transmembrane region" description="Helical" evidence="2">
    <location>
        <begin position="251"/>
        <end position="272"/>
    </location>
</feature>
<organism evidence="3 4">
    <name type="scientific">Sphingomonas parva</name>
    <dbReference type="NCBI Taxonomy" id="2555898"/>
    <lineage>
        <taxon>Bacteria</taxon>
        <taxon>Pseudomonadati</taxon>
        <taxon>Pseudomonadota</taxon>
        <taxon>Alphaproteobacteria</taxon>
        <taxon>Sphingomonadales</taxon>
        <taxon>Sphingomonadaceae</taxon>
        <taxon>Sphingomonas</taxon>
    </lineage>
</organism>
<keyword evidence="2" id="KW-0472">Membrane</keyword>
<evidence type="ECO:0000313" key="3">
    <source>
        <dbReference type="EMBL" id="TFI59453.1"/>
    </source>
</evidence>
<dbReference type="Proteomes" id="UP000298213">
    <property type="component" value="Unassembled WGS sequence"/>
</dbReference>
<proteinExistence type="predicted"/>
<dbReference type="EMBL" id="SPDV01000007">
    <property type="protein sequence ID" value="TFI59453.1"/>
    <property type="molecule type" value="Genomic_DNA"/>
</dbReference>
<comment type="caution">
    <text evidence="3">The sequence shown here is derived from an EMBL/GenBank/DDBJ whole genome shotgun (WGS) entry which is preliminary data.</text>
</comment>
<feature type="transmembrane region" description="Helical" evidence="2">
    <location>
        <begin position="154"/>
        <end position="177"/>
    </location>
</feature>
<evidence type="ECO:0000256" key="2">
    <source>
        <dbReference type="SAM" id="Phobius"/>
    </source>
</evidence>
<protein>
    <submittedName>
        <fullName evidence="3">Uncharacterized protein</fullName>
    </submittedName>
</protein>
<evidence type="ECO:0000256" key="1">
    <source>
        <dbReference type="SAM" id="MobiDB-lite"/>
    </source>
</evidence>
<evidence type="ECO:0000313" key="4">
    <source>
        <dbReference type="Proteomes" id="UP000298213"/>
    </source>
</evidence>
<dbReference type="AlphaFoldDB" id="A0A4Y8ZTV2"/>
<dbReference type="OrthoDB" id="8447980at2"/>
<keyword evidence="2" id="KW-1133">Transmembrane helix</keyword>
<feature type="transmembrane region" description="Helical" evidence="2">
    <location>
        <begin position="220"/>
        <end position="239"/>
    </location>
</feature>
<name>A0A4Y8ZTV2_9SPHN</name>
<reference evidence="3 4" key="1">
    <citation type="submission" date="2019-03" db="EMBL/GenBank/DDBJ databases">
        <title>Genome sequence of Sphingomonas sp. 17J27-24.</title>
        <authorList>
            <person name="Kim M."/>
            <person name="Maeng S."/>
            <person name="Sathiyaraj S."/>
        </authorList>
    </citation>
    <scope>NUCLEOTIDE SEQUENCE [LARGE SCALE GENOMIC DNA]</scope>
    <source>
        <strain evidence="3 4">17J27-24</strain>
    </source>
</reference>
<keyword evidence="4" id="KW-1185">Reference proteome</keyword>
<feature type="compositionally biased region" description="Basic and acidic residues" evidence="1">
    <location>
        <begin position="369"/>
        <end position="388"/>
    </location>
</feature>
<feature type="transmembrane region" description="Helical" evidence="2">
    <location>
        <begin position="292"/>
        <end position="314"/>
    </location>
</feature>
<gene>
    <name evidence="3" type="ORF">E2493_04480</name>
</gene>
<sequence>MATQERARNVADIRCEKDANGRKIPTFDANGDVIHEIYGRKPPEYAVYRACGRVMVHFADADTAAVRQRRHLASLAQLRDEIEGLVASWRNSDRGFFGLTNPDRLKAKAECQDRRVGGALIQALEDRLPCAQAVLEKVKTDLLNERIAWARFEYLLTAFATFLALMFVGWLLTLILPGTEGIAGMESRIRTAGVILLLLCGTGAAAIATAEHPKPAMRAGLLLLAAAIPIGAVLISPRMSMAPVDPLYEPALHVARGAIAGALGAFFSISLAIRKRTILPDLLRTSNMMDAVLRVTIGFIAGAVLTVLVKSEMIQFSFGPQGTKEGVLFVLTLGFVAGFAERLVPDLLEKANAKPLDPSATLIAVSTDATRDTRGTDHRPAKAQERPAEAANGEANGKRRRPHAPAGAAELPASLRPKPEPSDS</sequence>
<dbReference type="RefSeq" id="WP_135084140.1">
    <property type="nucleotide sequence ID" value="NZ_SPDV01000007.1"/>
</dbReference>
<accession>A0A4Y8ZTV2</accession>
<feature type="region of interest" description="Disordered" evidence="1">
    <location>
        <begin position="364"/>
        <end position="424"/>
    </location>
</feature>
<feature type="transmembrane region" description="Helical" evidence="2">
    <location>
        <begin position="189"/>
        <end position="208"/>
    </location>
</feature>
<keyword evidence="2" id="KW-0812">Transmembrane</keyword>